<feature type="compositionally biased region" description="Polar residues" evidence="2">
    <location>
        <begin position="436"/>
        <end position="445"/>
    </location>
</feature>
<feature type="compositionally biased region" description="Acidic residues" evidence="2">
    <location>
        <begin position="335"/>
        <end position="365"/>
    </location>
</feature>
<reference evidence="3 4" key="1">
    <citation type="submission" date="2024-04" db="EMBL/GenBank/DDBJ databases">
        <title>Tritrichomonas musculus Genome.</title>
        <authorList>
            <person name="Alves-Ferreira E."/>
            <person name="Grigg M."/>
            <person name="Lorenzi H."/>
            <person name="Galac M."/>
        </authorList>
    </citation>
    <scope>NUCLEOTIDE SEQUENCE [LARGE SCALE GENOMIC DNA]</scope>
    <source>
        <strain evidence="3 4">EAF2021</strain>
    </source>
</reference>
<evidence type="ECO:0000256" key="1">
    <source>
        <dbReference type="SAM" id="Coils"/>
    </source>
</evidence>
<comment type="caution">
    <text evidence="3">The sequence shown here is derived from an EMBL/GenBank/DDBJ whole genome shotgun (WGS) entry which is preliminary data.</text>
</comment>
<feature type="region of interest" description="Disordered" evidence="2">
    <location>
        <begin position="840"/>
        <end position="866"/>
    </location>
</feature>
<feature type="coiled-coil region" evidence="1">
    <location>
        <begin position="21"/>
        <end position="55"/>
    </location>
</feature>
<accession>A0ABR2GQ17</accession>
<keyword evidence="1" id="KW-0175">Coiled coil</keyword>
<evidence type="ECO:0000313" key="4">
    <source>
        <dbReference type="Proteomes" id="UP001470230"/>
    </source>
</evidence>
<evidence type="ECO:0000256" key="2">
    <source>
        <dbReference type="SAM" id="MobiDB-lite"/>
    </source>
</evidence>
<protein>
    <recommendedName>
        <fullName evidence="5">Shugoshin C-terminal domain-containing protein</fullName>
    </recommendedName>
</protein>
<feature type="coiled-coil region" evidence="1">
    <location>
        <begin position="91"/>
        <end position="148"/>
    </location>
</feature>
<sequence>MSSFPCKTSKKLLVSKQRADMLPNNRQVENLKQKISELEKEKKEYLKANQYLTQNTQRIYLQNKILKDAINERAVFYEQVLSKFFRSTRTLQTASDNNQKMSKIYQEYKSKVSSTQKSSKNSVFNEKIEKIDQELKNIQKNASDLIQKFYESEKKIFDYKILLYLYWKLIKINQVFTYEAKNFISANPCFFSDSRLGRLQRKIKKGNEIKKELSLLNFQDEMDTAKITLNAISKETDRFLSIYDQILLIDFKRCLMSEDDLCEFSAESKQGPRCIRKAEPKVPKAIDLDDEISELKRIVENDVFDYLNDPEREEDNRRIQSSLIPGRKNASCVPDESESDYSESEDTDGMLLDSEDENESEEEETLISRQPKKDNKLEQPKKNGHIKHHGKSEIIPKSEEAKSQSLSNENKSTRQSKERKGCKTKPEDKAADVEISIQSVQNTRPEQSEEPGTYQTATKKPKVTLIQNAEEGHHGPYLAHRQPKAAAQAPLPVKKPSSLLAHSTCPRKRPSAKASQNESNESEVGCDCQPEPAGSKSQTGLVQSAELGQPCSFLVCPGTREAFDESKVEFECLLNEQPSSDNYDATSSSDGAFISFSSGTHIKTSQSEPVRPLIRAPCALLVNPNKSRQLPLKKSIQKRATAPNYLNECVLEDLEEDFLPERATDKFCPSGDSLIPFKTPLSLLDGTHASEHAPELLSEELDEQLEEELEKEKITIQLSLLELYANSEEIEKEEPLKLTVKMPCSIPVRTSRIRKQLYTQNFLSEESDSPCEFVIEDIEDGQEGSESDPKADSCQHPFSLLVRPERKRHAIPFLSQKVSDEDDSAEEFVLTVPDGDAESLAKKAESRASEVNPAANAKKKPRASTYDPSVFRCQTTIFARYPLEIQKDDDRIPLRVTLKDIGLDGLDSCKIDKIRELQRLRQLKKEEQKKGKPRVAASAGDQRERNRRDAHQAPSSPAACKLGICDKASSPQRKERAACPRRKRTDQIGPCAALPESSPPSELKRDGSNQKPASLLDSTQKAQKIQAVKPNTPPKAGFKISKSNSGVADENNLNSLICRSPLIFND</sequence>
<evidence type="ECO:0000313" key="3">
    <source>
        <dbReference type="EMBL" id="KAK8836038.1"/>
    </source>
</evidence>
<keyword evidence="4" id="KW-1185">Reference proteome</keyword>
<feature type="compositionally biased region" description="Basic and acidic residues" evidence="2">
    <location>
        <begin position="941"/>
        <end position="951"/>
    </location>
</feature>
<name>A0ABR2GQ17_9EUKA</name>
<feature type="compositionally biased region" description="Polar residues" evidence="2">
    <location>
        <begin position="1009"/>
        <end position="1023"/>
    </location>
</feature>
<feature type="compositionally biased region" description="Basic and acidic residues" evidence="2">
    <location>
        <begin position="411"/>
        <end position="432"/>
    </location>
</feature>
<feature type="compositionally biased region" description="Basic and acidic residues" evidence="2">
    <location>
        <begin position="391"/>
        <end position="402"/>
    </location>
</feature>
<feature type="compositionally biased region" description="Basic and acidic residues" evidence="2">
    <location>
        <begin position="371"/>
        <end position="381"/>
    </location>
</feature>
<feature type="region of interest" description="Disordered" evidence="2">
    <location>
        <begin position="923"/>
        <end position="1047"/>
    </location>
</feature>
<dbReference type="Proteomes" id="UP001470230">
    <property type="component" value="Unassembled WGS sequence"/>
</dbReference>
<gene>
    <name evidence="3" type="ORF">M9Y10_040239</name>
</gene>
<feature type="region of interest" description="Disordered" evidence="2">
    <location>
        <begin position="312"/>
        <end position="541"/>
    </location>
</feature>
<dbReference type="EMBL" id="JAPFFF010000071">
    <property type="protein sequence ID" value="KAK8836038.1"/>
    <property type="molecule type" value="Genomic_DNA"/>
</dbReference>
<organism evidence="3 4">
    <name type="scientific">Tritrichomonas musculus</name>
    <dbReference type="NCBI Taxonomy" id="1915356"/>
    <lineage>
        <taxon>Eukaryota</taxon>
        <taxon>Metamonada</taxon>
        <taxon>Parabasalia</taxon>
        <taxon>Tritrichomonadida</taxon>
        <taxon>Tritrichomonadidae</taxon>
        <taxon>Tritrichomonas</taxon>
    </lineage>
</organism>
<proteinExistence type="predicted"/>
<evidence type="ECO:0008006" key="5">
    <source>
        <dbReference type="Google" id="ProtNLM"/>
    </source>
</evidence>